<evidence type="ECO:0000256" key="1">
    <source>
        <dbReference type="ARBA" id="ARBA00022598"/>
    </source>
</evidence>
<dbReference type="GO" id="GO:0000226">
    <property type="term" value="P:microtubule cytoskeleton organization"/>
    <property type="evidence" value="ECO:0007669"/>
    <property type="project" value="TreeGrafter"/>
</dbReference>
<dbReference type="Proteomes" id="UP001458880">
    <property type="component" value="Unassembled WGS sequence"/>
</dbReference>
<dbReference type="EMBL" id="JASPKY010000196">
    <property type="protein sequence ID" value="KAK9721655.1"/>
    <property type="molecule type" value="Genomic_DNA"/>
</dbReference>
<keyword evidence="3" id="KW-0067">ATP-binding</keyword>
<dbReference type="GO" id="GO:0015631">
    <property type="term" value="F:tubulin binding"/>
    <property type="evidence" value="ECO:0007669"/>
    <property type="project" value="TreeGrafter"/>
</dbReference>
<organism evidence="4 5">
    <name type="scientific">Popillia japonica</name>
    <name type="common">Japanese beetle</name>
    <dbReference type="NCBI Taxonomy" id="7064"/>
    <lineage>
        <taxon>Eukaryota</taxon>
        <taxon>Metazoa</taxon>
        <taxon>Ecdysozoa</taxon>
        <taxon>Arthropoda</taxon>
        <taxon>Hexapoda</taxon>
        <taxon>Insecta</taxon>
        <taxon>Pterygota</taxon>
        <taxon>Neoptera</taxon>
        <taxon>Endopterygota</taxon>
        <taxon>Coleoptera</taxon>
        <taxon>Polyphaga</taxon>
        <taxon>Scarabaeiformia</taxon>
        <taxon>Scarabaeidae</taxon>
        <taxon>Rutelinae</taxon>
        <taxon>Popillia</taxon>
    </lineage>
</organism>
<dbReference type="GO" id="GO:0036064">
    <property type="term" value="C:ciliary basal body"/>
    <property type="evidence" value="ECO:0007669"/>
    <property type="project" value="TreeGrafter"/>
</dbReference>
<sequence length="347" mass="40245">MTIYLYKEGLVRFGTDKFTLNDLENPFRHLTNTAINKLSPGYAEMKENVGSGCKWTFSQLRRYFQQIDVADWLLWQKISVLVILTVLSQAKYIPSSANCFEFLGFDVLVDNRLKPWLLEVNLSPALGNDCDVDRLVKKPMLHDMFDLLGLPLSNMSWSIHNYCCDESEENPRNCITPVLSIKSSVVLIHAADRWRKKHRKMSAKQPLKNKFQDTKNLRAPSAKEKSSYKHVFLHKPDVFPEALTETQIINRPVDKKLSNTSNKWGNGRDWKNAPPHEGKWVRIWPMNLGANYDATHTSDKAIVLEMIKFHKIARDIYKKYPTASECQLNDYLQVEMNMSREIWIPPL</sequence>
<accession>A0AAW1KQ41</accession>
<dbReference type="AlphaFoldDB" id="A0AAW1KQ41"/>
<evidence type="ECO:0000256" key="3">
    <source>
        <dbReference type="ARBA" id="ARBA00022840"/>
    </source>
</evidence>
<dbReference type="GO" id="GO:0005524">
    <property type="term" value="F:ATP binding"/>
    <property type="evidence" value="ECO:0007669"/>
    <property type="project" value="UniProtKB-KW"/>
</dbReference>
<keyword evidence="1 4" id="KW-0436">Ligase</keyword>
<comment type="caution">
    <text evidence="4">The sequence shown here is derived from an EMBL/GenBank/DDBJ whole genome shotgun (WGS) entry which is preliminary data.</text>
</comment>
<evidence type="ECO:0000313" key="4">
    <source>
        <dbReference type="EMBL" id="KAK9721655.1"/>
    </source>
</evidence>
<keyword evidence="5" id="KW-1185">Reference proteome</keyword>
<dbReference type="PANTHER" id="PTHR12241">
    <property type="entry name" value="TUBULIN POLYGLUTAMYLASE"/>
    <property type="match status" value="1"/>
</dbReference>
<dbReference type="Pfam" id="PF03133">
    <property type="entry name" value="TTL"/>
    <property type="match status" value="1"/>
</dbReference>
<dbReference type="PANTHER" id="PTHR12241:SF118">
    <property type="entry name" value="TUBULIN POLYGLUTAMYLASE TTLL2-RELATED"/>
    <property type="match status" value="1"/>
</dbReference>
<dbReference type="PROSITE" id="PS51221">
    <property type="entry name" value="TTL"/>
    <property type="match status" value="1"/>
</dbReference>
<dbReference type="GO" id="GO:0070740">
    <property type="term" value="F:tubulin-glutamic acid ligase activity"/>
    <property type="evidence" value="ECO:0007669"/>
    <property type="project" value="TreeGrafter"/>
</dbReference>
<proteinExistence type="predicted"/>
<name>A0AAW1KQ41_POPJA</name>
<reference evidence="4 5" key="1">
    <citation type="journal article" date="2024" name="BMC Genomics">
        <title>De novo assembly and annotation of Popillia japonica's genome with initial clues to its potential as an invasive pest.</title>
        <authorList>
            <person name="Cucini C."/>
            <person name="Boschi S."/>
            <person name="Funari R."/>
            <person name="Cardaioli E."/>
            <person name="Iannotti N."/>
            <person name="Marturano G."/>
            <person name="Paoli F."/>
            <person name="Bruttini M."/>
            <person name="Carapelli A."/>
            <person name="Frati F."/>
            <person name="Nardi F."/>
        </authorList>
    </citation>
    <scope>NUCLEOTIDE SEQUENCE [LARGE SCALE GENOMIC DNA]</scope>
    <source>
        <strain evidence="4">DMR45628</strain>
    </source>
</reference>
<protein>
    <submittedName>
        <fullName evidence="4">Tubulin-tyrosine ligase family</fullName>
    </submittedName>
</protein>
<dbReference type="InterPro" id="IPR004344">
    <property type="entry name" value="TTL/TTLL_fam"/>
</dbReference>
<evidence type="ECO:0000313" key="5">
    <source>
        <dbReference type="Proteomes" id="UP001458880"/>
    </source>
</evidence>
<dbReference type="SUPFAM" id="SSF56059">
    <property type="entry name" value="Glutathione synthetase ATP-binding domain-like"/>
    <property type="match status" value="1"/>
</dbReference>
<evidence type="ECO:0000256" key="2">
    <source>
        <dbReference type="ARBA" id="ARBA00022741"/>
    </source>
</evidence>
<keyword evidence="2" id="KW-0547">Nucleotide-binding</keyword>
<dbReference type="Gene3D" id="3.30.470.20">
    <property type="entry name" value="ATP-grasp fold, B domain"/>
    <property type="match status" value="1"/>
</dbReference>
<gene>
    <name evidence="4" type="ORF">QE152_g20773</name>
</gene>